<sequence>EQRINVEVVGYGPWYDPKGLDVMKTKETEDIHGPMFSINARNMGIDNVLSHLYD</sequence>
<comment type="caution">
    <text evidence="1">The sequence shown here is derived from an EMBL/GenBank/DDBJ whole genome shotgun (WGS) entry which is preliminary data.</text>
</comment>
<reference evidence="1 2" key="1">
    <citation type="journal article" date="2021" name="BMC Genomics">
        <title>Datura genome reveals duplications of psychoactive alkaloid biosynthetic genes and high mutation rate following tissue culture.</title>
        <authorList>
            <person name="Rajewski A."/>
            <person name="Carter-House D."/>
            <person name="Stajich J."/>
            <person name="Litt A."/>
        </authorList>
    </citation>
    <scope>NUCLEOTIDE SEQUENCE [LARGE SCALE GENOMIC DNA]</scope>
    <source>
        <strain evidence="1">AR-01</strain>
    </source>
</reference>
<gene>
    <name evidence="1" type="ORF">HAX54_014552</name>
</gene>
<evidence type="ECO:0000313" key="2">
    <source>
        <dbReference type="Proteomes" id="UP000823775"/>
    </source>
</evidence>
<feature type="non-terminal residue" evidence="1">
    <location>
        <position position="1"/>
    </location>
</feature>
<feature type="non-terminal residue" evidence="1">
    <location>
        <position position="54"/>
    </location>
</feature>
<keyword evidence="2" id="KW-1185">Reference proteome</keyword>
<accession>A0ABS8TQ52</accession>
<protein>
    <submittedName>
        <fullName evidence="1">Uncharacterized protein</fullName>
    </submittedName>
</protein>
<name>A0ABS8TQ52_DATST</name>
<evidence type="ECO:0000313" key="1">
    <source>
        <dbReference type="EMBL" id="MCD7473016.1"/>
    </source>
</evidence>
<organism evidence="1 2">
    <name type="scientific">Datura stramonium</name>
    <name type="common">Jimsonweed</name>
    <name type="synonym">Common thornapple</name>
    <dbReference type="NCBI Taxonomy" id="4076"/>
    <lineage>
        <taxon>Eukaryota</taxon>
        <taxon>Viridiplantae</taxon>
        <taxon>Streptophyta</taxon>
        <taxon>Embryophyta</taxon>
        <taxon>Tracheophyta</taxon>
        <taxon>Spermatophyta</taxon>
        <taxon>Magnoliopsida</taxon>
        <taxon>eudicotyledons</taxon>
        <taxon>Gunneridae</taxon>
        <taxon>Pentapetalae</taxon>
        <taxon>asterids</taxon>
        <taxon>lamiids</taxon>
        <taxon>Solanales</taxon>
        <taxon>Solanaceae</taxon>
        <taxon>Solanoideae</taxon>
        <taxon>Datureae</taxon>
        <taxon>Datura</taxon>
    </lineage>
</organism>
<dbReference type="EMBL" id="JACEIK010001904">
    <property type="protein sequence ID" value="MCD7473016.1"/>
    <property type="molecule type" value="Genomic_DNA"/>
</dbReference>
<dbReference type="Proteomes" id="UP000823775">
    <property type="component" value="Unassembled WGS sequence"/>
</dbReference>
<proteinExistence type="predicted"/>